<sequence length="241" mass="27421">MSDASKYVPPWIRYMQDDTGMWGFVIYRCAAYNDPERWARYRAALDAVLKSAWQYWWRSFQHIGVTEEMYQMARARMDLHWVEDGTLDGKGVDEVRSSFKKLQAGMPSVDEEPRLSRDPWNLDIPIPYHKDRQVALLVDEKCISSLLGPPGHETPLPDTPAAIRKHVRGSYIIGVEGGYSLERGYSSSQAPEPYRGWAKIAVAVIFTELCPARLYINTLLPLDKIYSQSFGVASSGGIWRG</sequence>
<accession>A0ABR4G2F1</accession>
<keyword evidence="2" id="KW-1185">Reference proteome</keyword>
<protein>
    <submittedName>
        <fullName evidence="1">Uncharacterized protein</fullName>
    </submittedName>
</protein>
<comment type="caution">
    <text evidence="1">The sequence shown here is derived from an EMBL/GenBank/DDBJ whole genome shotgun (WGS) entry which is preliminary data.</text>
</comment>
<name>A0ABR4G2F1_9EURO</name>
<proteinExistence type="predicted"/>
<organism evidence="1 2">
    <name type="scientific">Aspergillus keveii</name>
    <dbReference type="NCBI Taxonomy" id="714993"/>
    <lineage>
        <taxon>Eukaryota</taxon>
        <taxon>Fungi</taxon>
        <taxon>Dikarya</taxon>
        <taxon>Ascomycota</taxon>
        <taxon>Pezizomycotina</taxon>
        <taxon>Eurotiomycetes</taxon>
        <taxon>Eurotiomycetidae</taxon>
        <taxon>Eurotiales</taxon>
        <taxon>Aspergillaceae</taxon>
        <taxon>Aspergillus</taxon>
        <taxon>Aspergillus subgen. Nidulantes</taxon>
    </lineage>
</organism>
<evidence type="ECO:0000313" key="1">
    <source>
        <dbReference type="EMBL" id="KAL2793187.1"/>
    </source>
</evidence>
<dbReference type="Proteomes" id="UP001610563">
    <property type="component" value="Unassembled WGS sequence"/>
</dbReference>
<gene>
    <name evidence="1" type="ORF">BJX66DRAFT_306531</name>
</gene>
<reference evidence="1 2" key="1">
    <citation type="submission" date="2024-07" db="EMBL/GenBank/DDBJ databases">
        <title>Section-level genome sequencing and comparative genomics of Aspergillus sections Usti and Cavernicolus.</title>
        <authorList>
            <consortium name="Lawrence Berkeley National Laboratory"/>
            <person name="Nybo J.L."/>
            <person name="Vesth T.C."/>
            <person name="Theobald S."/>
            <person name="Frisvad J.C."/>
            <person name="Larsen T.O."/>
            <person name="Kjaerboelling I."/>
            <person name="Rothschild-Mancinelli K."/>
            <person name="Lyhne E.K."/>
            <person name="Kogle M.E."/>
            <person name="Barry K."/>
            <person name="Clum A."/>
            <person name="Na H."/>
            <person name="Ledsgaard L."/>
            <person name="Lin J."/>
            <person name="Lipzen A."/>
            <person name="Kuo A."/>
            <person name="Riley R."/>
            <person name="Mondo S."/>
            <person name="Labutti K."/>
            <person name="Haridas S."/>
            <person name="Pangalinan J."/>
            <person name="Salamov A.A."/>
            <person name="Simmons B.A."/>
            <person name="Magnuson J.K."/>
            <person name="Chen J."/>
            <person name="Drula E."/>
            <person name="Henrissat B."/>
            <person name="Wiebenga A."/>
            <person name="Lubbers R.J."/>
            <person name="Gomes A.C."/>
            <person name="Makela M.R."/>
            <person name="Stajich J."/>
            <person name="Grigoriev I.V."/>
            <person name="Mortensen U.H."/>
            <person name="De Vries R.P."/>
            <person name="Baker S.E."/>
            <person name="Andersen M.R."/>
        </authorList>
    </citation>
    <scope>NUCLEOTIDE SEQUENCE [LARGE SCALE GENOMIC DNA]</scope>
    <source>
        <strain evidence="1 2">CBS 209.92</strain>
    </source>
</reference>
<dbReference type="EMBL" id="JBFTWV010000061">
    <property type="protein sequence ID" value="KAL2793187.1"/>
    <property type="molecule type" value="Genomic_DNA"/>
</dbReference>
<evidence type="ECO:0000313" key="2">
    <source>
        <dbReference type="Proteomes" id="UP001610563"/>
    </source>
</evidence>